<keyword evidence="1" id="KW-0732">Signal</keyword>
<reference evidence="2 3" key="1">
    <citation type="journal article" date="2014" name="Agronomy (Basel)">
        <title>A Draft Genome Sequence for Ensete ventricosum, the Drought-Tolerant Tree Against Hunger.</title>
        <authorList>
            <person name="Harrison J."/>
            <person name="Moore K.A."/>
            <person name="Paszkiewicz K."/>
            <person name="Jones T."/>
            <person name="Grant M."/>
            <person name="Ambacheew D."/>
            <person name="Muzemil S."/>
            <person name="Studholme D.J."/>
        </authorList>
    </citation>
    <scope>NUCLEOTIDE SEQUENCE [LARGE SCALE GENOMIC DNA]</scope>
</reference>
<organism evidence="2 3">
    <name type="scientific">Ensete ventricosum</name>
    <name type="common">Abyssinian banana</name>
    <name type="synonym">Musa ensete</name>
    <dbReference type="NCBI Taxonomy" id="4639"/>
    <lineage>
        <taxon>Eukaryota</taxon>
        <taxon>Viridiplantae</taxon>
        <taxon>Streptophyta</taxon>
        <taxon>Embryophyta</taxon>
        <taxon>Tracheophyta</taxon>
        <taxon>Spermatophyta</taxon>
        <taxon>Magnoliopsida</taxon>
        <taxon>Liliopsida</taxon>
        <taxon>Zingiberales</taxon>
        <taxon>Musaceae</taxon>
        <taxon>Ensete</taxon>
    </lineage>
</organism>
<protein>
    <recommendedName>
        <fullName evidence="4">Secreted protein</fullName>
    </recommendedName>
</protein>
<gene>
    <name evidence="2" type="ORF">B296_00045135</name>
</gene>
<sequence length="122" mass="13684">MLAVVVFILSFQLLGHSITKAHKLSSVPQVLQNEALFFHHLLSCPRASLRFHDHHELPGDACPCRARERLVLSQYVICIAYHDRDGAMVQPEGIVFDLTRVSTFTPPAPEGNHHPDPPFNNP</sequence>
<proteinExistence type="predicted"/>
<comment type="caution">
    <text evidence="2">The sequence shown here is derived from an EMBL/GenBank/DDBJ whole genome shotgun (WGS) entry which is preliminary data.</text>
</comment>
<name>A0A426Z3Q8_ENSVE</name>
<evidence type="ECO:0000313" key="3">
    <source>
        <dbReference type="Proteomes" id="UP000287651"/>
    </source>
</evidence>
<feature type="chain" id="PRO_5019365783" description="Secreted protein" evidence="1">
    <location>
        <begin position="18"/>
        <end position="122"/>
    </location>
</feature>
<feature type="signal peptide" evidence="1">
    <location>
        <begin position="1"/>
        <end position="17"/>
    </location>
</feature>
<evidence type="ECO:0000256" key="1">
    <source>
        <dbReference type="SAM" id="SignalP"/>
    </source>
</evidence>
<evidence type="ECO:0000313" key="2">
    <source>
        <dbReference type="EMBL" id="RRT58596.1"/>
    </source>
</evidence>
<dbReference type="EMBL" id="AMZH03008600">
    <property type="protein sequence ID" value="RRT58596.1"/>
    <property type="molecule type" value="Genomic_DNA"/>
</dbReference>
<evidence type="ECO:0008006" key="4">
    <source>
        <dbReference type="Google" id="ProtNLM"/>
    </source>
</evidence>
<accession>A0A426Z3Q8</accession>
<dbReference type="AlphaFoldDB" id="A0A426Z3Q8"/>
<dbReference type="Proteomes" id="UP000287651">
    <property type="component" value="Unassembled WGS sequence"/>
</dbReference>